<evidence type="ECO:0000313" key="3">
    <source>
        <dbReference type="Proteomes" id="UP000443582"/>
    </source>
</evidence>
<sequence length="202" mass="24924">MPRKKRVFQHHYPYHVTRRTNNRDWFNLPLFEVWDLIKDSFKYAQDNAPVVIHAFVLMDNHYHLLISTPKCNLHHFMMYFNRRISREINRRSKRENHCFANEYKATIVDDQRYLRSVYRYIYQNPIRAKITDDIFSYPYSSLHFSSYEAKLFNFKPHFHFAKEKANIEKRFSCDMERIIRLGLRRNRFQISEKNRSIASRYL</sequence>
<name>A0ABY0IJD7_9BACT</name>
<gene>
    <name evidence="2" type="ORF">DAY19_04625</name>
</gene>
<organism evidence="2 3">
    <name type="scientific">Halobacteriovorax vibrionivorans</name>
    <dbReference type="NCBI Taxonomy" id="2152716"/>
    <lineage>
        <taxon>Bacteria</taxon>
        <taxon>Pseudomonadati</taxon>
        <taxon>Bdellovibrionota</taxon>
        <taxon>Bacteriovoracia</taxon>
        <taxon>Bacteriovoracales</taxon>
        <taxon>Halobacteriovoraceae</taxon>
        <taxon>Halobacteriovorax</taxon>
    </lineage>
</organism>
<reference evidence="3" key="1">
    <citation type="journal article" date="2019" name="Int. J. Syst. Evol. Microbiol.">
        <title>Halobacteriovorax valvorus sp. nov., a novel prokaryotic predator isolated from coastal seawater of China.</title>
        <authorList>
            <person name="Chen M.-X."/>
        </authorList>
    </citation>
    <scope>NUCLEOTIDE SEQUENCE [LARGE SCALE GENOMIC DNA]</scope>
    <source>
        <strain evidence="3">BL9</strain>
    </source>
</reference>
<dbReference type="Pfam" id="PF01797">
    <property type="entry name" value="Y1_Tnp"/>
    <property type="match status" value="1"/>
</dbReference>
<evidence type="ECO:0000313" key="2">
    <source>
        <dbReference type="EMBL" id="RZF23061.1"/>
    </source>
</evidence>
<dbReference type="RefSeq" id="WP_114706004.1">
    <property type="nucleotide sequence ID" value="NZ_QDKL01000001.1"/>
</dbReference>
<evidence type="ECO:0000259" key="1">
    <source>
        <dbReference type="SMART" id="SM01321"/>
    </source>
</evidence>
<proteinExistence type="predicted"/>
<dbReference type="SUPFAM" id="SSF143422">
    <property type="entry name" value="Transposase IS200-like"/>
    <property type="match status" value="1"/>
</dbReference>
<protein>
    <recommendedName>
        <fullName evidence="1">Transposase IS200-like domain-containing protein</fullName>
    </recommendedName>
</protein>
<dbReference type="InterPro" id="IPR036515">
    <property type="entry name" value="Transposase_17_sf"/>
</dbReference>
<dbReference type="InterPro" id="IPR002686">
    <property type="entry name" value="Transposase_17"/>
</dbReference>
<dbReference type="PANTHER" id="PTHR34322">
    <property type="entry name" value="TRANSPOSASE, Y1_TNP DOMAIN-CONTAINING"/>
    <property type="match status" value="1"/>
</dbReference>
<dbReference type="EMBL" id="QDKL01000001">
    <property type="protein sequence ID" value="RZF23061.1"/>
    <property type="molecule type" value="Genomic_DNA"/>
</dbReference>
<dbReference type="PANTHER" id="PTHR34322:SF2">
    <property type="entry name" value="TRANSPOSASE IS200-LIKE DOMAIN-CONTAINING PROTEIN"/>
    <property type="match status" value="1"/>
</dbReference>
<dbReference type="SMART" id="SM01321">
    <property type="entry name" value="Y1_Tnp"/>
    <property type="match status" value="1"/>
</dbReference>
<feature type="domain" description="Transposase IS200-like" evidence="1">
    <location>
        <begin position="9"/>
        <end position="124"/>
    </location>
</feature>
<accession>A0ABY0IJD7</accession>
<comment type="caution">
    <text evidence="2">The sequence shown here is derived from an EMBL/GenBank/DDBJ whole genome shotgun (WGS) entry which is preliminary data.</text>
</comment>
<dbReference type="Gene3D" id="3.30.70.1290">
    <property type="entry name" value="Transposase IS200-like"/>
    <property type="match status" value="1"/>
</dbReference>
<dbReference type="Proteomes" id="UP000443582">
    <property type="component" value="Unassembled WGS sequence"/>
</dbReference>
<keyword evidence="3" id="KW-1185">Reference proteome</keyword>